<dbReference type="Proteomes" id="UP000299102">
    <property type="component" value="Unassembled WGS sequence"/>
</dbReference>
<protein>
    <submittedName>
        <fullName evidence="2">Uncharacterized protein</fullName>
    </submittedName>
</protein>
<dbReference type="AlphaFoldDB" id="A0A4C1TLB0"/>
<feature type="region of interest" description="Disordered" evidence="1">
    <location>
        <begin position="10"/>
        <end position="32"/>
    </location>
</feature>
<accession>A0A4C1TLB0</accession>
<proteinExistence type="predicted"/>
<sequence>MHWRGGVVIEREEERTKRKGKESDTGVRNTSEGTEFRCDLGRCGSRNSAVESGQKRIFWGLNLKENSIMIHLNKISRGKKAYAYRLKLLTPSMVSSYQFKGWIILSATFYDALSISLVVRAQRGADVWQRAAARSASAVIICSGLTKPPGQLRCSSITVL</sequence>
<dbReference type="EMBL" id="BGZK01000063">
    <property type="protein sequence ID" value="GBP14390.1"/>
    <property type="molecule type" value="Genomic_DNA"/>
</dbReference>
<feature type="compositionally biased region" description="Basic and acidic residues" evidence="1">
    <location>
        <begin position="10"/>
        <end position="25"/>
    </location>
</feature>
<evidence type="ECO:0000256" key="1">
    <source>
        <dbReference type="SAM" id="MobiDB-lite"/>
    </source>
</evidence>
<evidence type="ECO:0000313" key="2">
    <source>
        <dbReference type="EMBL" id="GBP14390.1"/>
    </source>
</evidence>
<reference evidence="2 3" key="1">
    <citation type="journal article" date="2019" name="Commun. Biol.">
        <title>The bagworm genome reveals a unique fibroin gene that provides high tensile strength.</title>
        <authorList>
            <person name="Kono N."/>
            <person name="Nakamura H."/>
            <person name="Ohtoshi R."/>
            <person name="Tomita M."/>
            <person name="Numata K."/>
            <person name="Arakawa K."/>
        </authorList>
    </citation>
    <scope>NUCLEOTIDE SEQUENCE [LARGE SCALE GENOMIC DNA]</scope>
</reference>
<name>A0A4C1TLB0_EUMVA</name>
<keyword evidence="3" id="KW-1185">Reference proteome</keyword>
<comment type="caution">
    <text evidence="2">The sequence shown here is derived from an EMBL/GenBank/DDBJ whole genome shotgun (WGS) entry which is preliminary data.</text>
</comment>
<organism evidence="2 3">
    <name type="scientific">Eumeta variegata</name>
    <name type="common">Bagworm moth</name>
    <name type="synonym">Eumeta japonica</name>
    <dbReference type="NCBI Taxonomy" id="151549"/>
    <lineage>
        <taxon>Eukaryota</taxon>
        <taxon>Metazoa</taxon>
        <taxon>Ecdysozoa</taxon>
        <taxon>Arthropoda</taxon>
        <taxon>Hexapoda</taxon>
        <taxon>Insecta</taxon>
        <taxon>Pterygota</taxon>
        <taxon>Neoptera</taxon>
        <taxon>Endopterygota</taxon>
        <taxon>Lepidoptera</taxon>
        <taxon>Glossata</taxon>
        <taxon>Ditrysia</taxon>
        <taxon>Tineoidea</taxon>
        <taxon>Psychidae</taxon>
        <taxon>Oiketicinae</taxon>
        <taxon>Eumeta</taxon>
    </lineage>
</organism>
<evidence type="ECO:0000313" key="3">
    <source>
        <dbReference type="Proteomes" id="UP000299102"/>
    </source>
</evidence>
<gene>
    <name evidence="2" type="ORF">EVAR_92380_1</name>
</gene>